<dbReference type="PANTHER" id="PTHR43775:SF51">
    <property type="entry name" value="INACTIVE PHENOLPHTHIOCEROL SYNTHESIS POLYKETIDE SYNTHASE TYPE I PKS1-RELATED"/>
    <property type="match status" value="1"/>
</dbReference>
<dbReference type="Gene3D" id="3.40.366.10">
    <property type="entry name" value="Malonyl-Coenzyme A Acyl Carrier Protein, domain 2"/>
    <property type="match status" value="1"/>
</dbReference>
<accession>A0ABW0BDE1</accession>
<comment type="caution">
    <text evidence="5">The sequence shown here is derived from an EMBL/GenBank/DDBJ whole genome shotgun (WGS) entry which is preliminary data.</text>
</comment>
<evidence type="ECO:0000313" key="5">
    <source>
        <dbReference type="EMBL" id="MFC5175022.1"/>
    </source>
</evidence>
<dbReference type="GO" id="GO:0016746">
    <property type="term" value="F:acyltransferase activity"/>
    <property type="evidence" value="ECO:0007669"/>
    <property type="project" value="UniProtKB-KW"/>
</dbReference>
<feature type="non-terminal residue" evidence="5">
    <location>
        <position position="268"/>
    </location>
</feature>
<dbReference type="InterPro" id="IPR016036">
    <property type="entry name" value="Malonyl_transacylase_ACP-bd"/>
</dbReference>
<protein>
    <submittedName>
        <fullName evidence="5">Acyltransferase domain-containing protein</fullName>
        <ecNumber evidence="5">2.3.1.-</ecNumber>
    </submittedName>
</protein>
<feature type="domain" description="Malonyl-CoA:ACP transacylase (MAT)" evidence="4">
    <location>
        <begin position="1"/>
        <end position="268"/>
    </location>
</feature>
<dbReference type="Pfam" id="PF00698">
    <property type="entry name" value="Acyl_transf_1"/>
    <property type="match status" value="1"/>
</dbReference>
<evidence type="ECO:0000256" key="1">
    <source>
        <dbReference type="ARBA" id="ARBA00022679"/>
    </source>
</evidence>
<dbReference type="InterPro" id="IPR001227">
    <property type="entry name" value="Ac_transferase_dom_sf"/>
</dbReference>
<evidence type="ECO:0000256" key="3">
    <source>
        <dbReference type="ARBA" id="ARBA00023315"/>
    </source>
</evidence>
<dbReference type="Proteomes" id="UP001596208">
    <property type="component" value="Unassembled WGS sequence"/>
</dbReference>
<dbReference type="SUPFAM" id="SSF55048">
    <property type="entry name" value="Probable ACP-binding domain of malonyl-CoA ACP transacylase"/>
    <property type="match status" value="1"/>
</dbReference>
<reference evidence="6" key="1">
    <citation type="journal article" date="2019" name="Int. J. Syst. Evol. Microbiol.">
        <title>The Global Catalogue of Microorganisms (GCM) 10K type strain sequencing project: providing services to taxonomists for standard genome sequencing and annotation.</title>
        <authorList>
            <consortium name="The Broad Institute Genomics Platform"/>
            <consortium name="The Broad Institute Genome Sequencing Center for Infectious Disease"/>
            <person name="Wu L."/>
            <person name="Ma J."/>
        </authorList>
    </citation>
    <scope>NUCLEOTIDE SEQUENCE [LARGE SCALE GENOMIC DNA]</scope>
    <source>
        <strain evidence="6">CGMCC 4.1721</strain>
    </source>
</reference>
<dbReference type="SMART" id="SM00827">
    <property type="entry name" value="PKS_AT"/>
    <property type="match status" value="1"/>
</dbReference>
<evidence type="ECO:0000256" key="2">
    <source>
        <dbReference type="ARBA" id="ARBA00023268"/>
    </source>
</evidence>
<dbReference type="EC" id="2.3.1.-" evidence="5"/>
<keyword evidence="2" id="KW-0511">Multifunctional enzyme</keyword>
<evidence type="ECO:0000313" key="6">
    <source>
        <dbReference type="Proteomes" id="UP001596208"/>
    </source>
</evidence>
<gene>
    <name evidence="5" type="ORF">ACFPRK_31320</name>
</gene>
<dbReference type="SUPFAM" id="SSF52151">
    <property type="entry name" value="FabD/lysophospholipase-like"/>
    <property type="match status" value="1"/>
</dbReference>
<evidence type="ECO:0000259" key="4">
    <source>
        <dbReference type="SMART" id="SM00827"/>
    </source>
</evidence>
<dbReference type="InterPro" id="IPR050091">
    <property type="entry name" value="PKS_NRPS_Biosynth_Enz"/>
</dbReference>
<dbReference type="RefSeq" id="WP_381825029.1">
    <property type="nucleotide sequence ID" value="NZ_JBHSKI010000053.1"/>
</dbReference>
<dbReference type="EMBL" id="JBHSKI010000053">
    <property type="protein sequence ID" value="MFC5175022.1"/>
    <property type="molecule type" value="Genomic_DNA"/>
</dbReference>
<organism evidence="5 6">
    <name type="scientific">Streptomyces mutomycini</name>
    <dbReference type="NCBI Taxonomy" id="284036"/>
    <lineage>
        <taxon>Bacteria</taxon>
        <taxon>Bacillati</taxon>
        <taxon>Actinomycetota</taxon>
        <taxon>Actinomycetes</taxon>
        <taxon>Kitasatosporales</taxon>
        <taxon>Streptomycetaceae</taxon>
        <taxon>Streptomyces</taxon>
    </lineage>
</organism>
<dbReference type="PANTHER" id="PTHR43775">
    <property type="entry name" value="FATTY ACID SYNTHASE"/>
    <property type="match status" value="1"/>
</dbReference>
<sequence>MFAERFGECAAALAPFVEWVPVDVLRGCEGAPSLDRVDVVQPMLWAVMVSLAEVWRVSGVRPAAVVGHSQGELAAAVVAGVLSVEDGARIVALRSGLIGRELAGQGGMVSVAVGEGAAVELIGPWVGRIDVATVNGPRSTVVAGEAAALDELMVVCERDGVRARRIPVDYGSHTVQVEQLREALLELAAPVVSRAGDVPMYSTVTGRVLEVGAAGAEYWFRNLRQPVRFEETVRGLIADGHTMFVEVSPHPVLTSPVEETGEAMGVEV</sequence>
<proteinExistence type="predicted"/>
<name>A0ABW0BDE1_9ACTN</name>
<dbReference type="InterPro" id="IPR016035">
    <property type="entry name" value="Acyl_Trfase/lysoPLipase"/>
</dbReference>
<keyword evidence="6" id="KW-1185">Reference proteome</keyword>
<dbReference type="InterPro" id="IPR014043">
    <property type="entry name" value="Acyl_transferase_dom"/>
</dbReference>
<keyword evidence="1 5" id="KW-0808">Transferase</keyword>
<keyword evidence="3 5" id="KW-0012">Acyltransferase</keyword>